<name>E0UMW7_GLOV7</name>
<feature type="compositionally biased region" description="Polar residues" evidence="1">
    <location>
        <begin position="71"/>
        <end position="81"/>
    </location>
</feature>
<feature type="compositionally biased region" description="Polar residues" evidence="1">
    <location>
        <begin position="16"/>
        <end position="30"/>
    </location>
</feature>
<feature type="compositionally biased region" description="Basic and acidic residues" evidence="1">
    <location>
        <begin position="1"/>
        <end position="13"/>
    </location>
</feature>
<feature type="compositionally biased region" description="Polar residues" evidence="1">
    <location>
        <begin position="142"/>
        <end position="175"/>
    </location>
</feature>
<dbReference type="AlphaFoldDB" id="E0UMW7"/>
<keyword evidence="3" id="KW-1185">Reference proteome</keyword>
<evidence type="ECO:0000313" key="2">
    <source>
        <dbReference type="EMBL" id="ADN18297.1"/>
    </source>
</evidence>
<protein>
    <submittedName>
        <fullName evidence="2">Uncharacterized protein</fullName>
    </submittedName>
</protein>
<gene>
    <name evidence="2" type="ordered locus">Cyan7822_6528</name>
</gene>
<proteinExistence type="predicted"/>
<organism evidence="2 3">
    <name type="scientific">Gloeothece verrucosa (strain PCC 7822)</name>
    <name type="common">Cyanothece sp. (strain PCC 7822)</name>
    <dbReference type="NCBI Taxonomy" id="497965"/>
    <lineage>
        <taxon>Bacteria</taxon>
        <taxon>Bacillati</taxon>
        <taxon>Cyanobacteriota</taxon>
        <taxon>Cyanophyceae</taxon>
        <taxon>Oscillatoriophycideae</taxon>
        <taxon>Chroococcales</taxon>
        <taxon>Aphanothecaceae</taxon>
        <taxon>Gloeothece</taxon>
        <taxon>Gloeothece verrucosa</taxon>
    </lineage>
</organism>
<keyword evidence="2" id="KW-0614">Plasmid</keyword>
<geneLocation type="plasmid" evidence="2 3">
    <name>Cy782202</name>
</geneLocation>
<dbReference type="RefSeq" id="WP_013335039.1">
    <property type="nucleotide sequence ID" value="NC_014534.1"/>
</dbReference>
<dbReference type="KEGG" id="cyj:Cyan7822_6528"/>
<feature type="region of interest" description="Disordered" evidence="1">
    <location>
        <begin position="120"/>
        <end position="178"/>
    </location>
</feature>
<dbReference type="HOGENOM" id="CLU_1033345_0_0_3"/>
<evidence type="ECO:0000313" key="3">
    <source>
        <dbReference type="Proteomes" id="UP000008206"/>
    </source>
</evidence>
<dbReference type="EMBL" id="CP002200">
    <property type="protein sequence ID" value="ADN18297.1"/>
    <property type="molecule type" value="Genomic_DNA"/>
</dbReference>
<dbReference type="Proteomes" id="UP000008206">
    <property type="component" value="Plasmid Cy782202"/>
</dbReference>
<feature type="region of interest" description="Disordered" evidence="1">
    <location>
        <begin position="1"/>
        <end position="81"/>
    </location>
</feature>
<sequence>MLERHWATPKEAQEAEQPQTSLSPQNANPTSEDDISLNLTSPPVIAGAEVDKSPTNPQTPGVDKTKPDIPITTTSVENASNNERISRLEEIFIQSQTSIHQLSKDIASFINILPSLLQRPDQTPLPPTTPLLGSPSQPNNPTPVQQESTASPSRRTTEETPQNATEEESSAQPATPKNAASLEKINKAIDLIIDLNNSATTKKDKWLVSLSALKQLTKCGQDTIARVLQQRASEIENHHALHELGKFHNNKGKFAPPITEVIQLAPPIK</sequence>
<reference evidence="3" key="1">
    <citation type="journal article" date="2011" name="MBio">
        <title>Novel metabolic attributes of the genus Cyanothece, comprising a group of unicellular nitrogen-fixing Cyanobacteria.</title>
        <authorList>
            <person name="Bandyopadhyay A."/>
            <person name="Elvitigala T."/>
            <person name="Welsh E."/>
            <person name="Stockel J."/>
            <person name="Liberton M."/>
            <person name="Min H."/>
            <person name="Sherman L.A."/>
            <person name="Pakrasi H.B."/>
        </authorList>
    </citation>
    <scope>NUCLEOTIDE SEQUENCE [LARGE SCALE GENOMIC DNA]</scope>
    <source>
        <strain evidence="3">PCC 7822</strain>
        <plasmid evidence="3">Cy782202</plasmid>
    </source>
</reference>
<accession>E0UMW7</accession>
<evidence type="ECO:0000256" key="1">
    <source>
        <dbReference type="SAM" id="MobiDB-lite"/>
    </source>
</evidence>